<dbReference type="Proteomes" id="UP000026960">
    <property type="component" value="Chromosome 4"/>
</dbReference>
<dbReference type="Pfam" id="PF02598">
    <property type="entry name" value="Methyltrn_RNA_3"/>
    <property type="match status" value="1"/>
</dbReference>
<protein>
    <submittedName>
        <fullName evidence="3">Uncharacterized protein</fullName>
    </submittedName>
</protein>
<dbReference type="PANTHER" id="PTHR12150:SF13">
    <property type="entry name" value="METHYLTRANSFERASE C9ORF114-RELATED"/>
    <property type="match status" value="1"/>
</dbReference>
<reference evidence="3" key="1">
    <citation type="journal article" date="2009" name="Rice">
        <title>De Novo Next Generation Sequencing of Plant Genomes.</title>
        <authorList>
            <person name="Rounsley S."/>
            <person name="Marri P.R."/>
            <person name="Yu Y."/>
            <person name="He R."/>
            <person name="Sisneros N."/>
            <person name="Goicoechea J.L."/>
            <person name="Lee S.J."/>
            <person name="Angelova A."/>
            <person name="Kudrna D."/>
            <person name="Luo M."/>
            <person name="Affourtit J."/>
            <person name="Desany B."/>
            <person name="Knight J."/>
            <person name="Niazi F."/>
            <person name="Egholm M."/>
            <person name="Wing R.A."/>
        </authorList>
    </citation>
    <scope>NUCLEOTIDE SEQUENCE [LARGE SCALE GENOMIC DNA]</scope>
    <source>
        <strain evidence="3">cv. IRGC 105608</strain>
    </source>
</reference>
<dbReference type="InterPro" id="IPR012340">
    <property type="entry name" value="NA-bd_OB-fold"/>
</dbReference>
<keyword evidence="4" id="KW-1185">Reference proteome</keyword>
<organism evidence="3">
    <name type="scientific">Oryza barthii</name>
    <dbReference type="NCBI Taxonomy" id="65489"/>
    <lineage>
        <taxon>Eukaryota</taxon>
        <taxon>Viridiplantae</taxon>
        <taxon>Streptophyta</taxon>
        <taxon>Embryophyta</taxon>
        <taxon>Tracheophyta</taxon>
        <taxon>Spermatophyta</taxon>
        <taxon>Magnoliopsida</taxon>
        <taxon>Liliopsida</taxon>
        <taxon>Poales</taxon>
        <taxon>Poaceae</taxon>
        <taxon>BOP clade</taxon>
        <taxon>Oryzoideae</taxon>
        <taxon>Oryzeae</taxon>
        <taxon>Oryzinae</taxon>
        <taxon>Oryza</taxon>
    </lineage>
</organism>
<reference evidence="3" key="2">
    <citation type="submission" date="2015-03" db="UniProtKB">
        <authorList>
            <consortium name="EnsemblPlants"/>
        </authorList>
    </citation>
    <scope>IDENTIFICATION</scope>
</reference>
<dbReference type="InterPro" id="IPR029028">
    <property type="entry name" value="Alpha/beta_knot_MTases"/>
</dbReference>
<evidence type="ECO:0000313" key="4">
    <source>
        <dbReference type="Proteomes" id="UP000026960"/>
    </source>
</evidence>
<evidence type="ECO:0000256" key="2">
    <source>
        <dbReference type="SAM" id="MobiDB-lite"/>
    </source>
</evidence>
<comment type="similarity">
    <text evidence="1">Belongs to the class IV-like SAM-binding methyltransferase superfamily.</text>
</comment>
<proteinExistence type="inferred from homology"/>
<feature type="compositionally biased region" description="Basic residues" evidence="2">
    <location>
        <begin position="13"/>
        <end position="25"/>
    </location>
</feature>
<dbReference type="STRING" id="65489.A0A0D3FTD2"/>
<dbReference type="SUPFAM" id="SSF50249">
    <property type="entry name" value="Nucleic acid-binding proteins"/>
    <property type="match status" value="1"/>
</dbReference>
<dbReference type="CDD" id="cd18086">
    <property type="entry name" value="HsC9orf114-like"/>
    <property type="match status" value="1"/>
</dbReference>
<dbReference type="PaxDb" id="65489-OBART04G05160.1"/>
<dbReference type="AlphaFoldDB" id="A0A0D3FTD2"/>
<accession>A0A0D3FTD2</accession>
<dbReference type="Gramene" id="OBART04G05160.1">
    <property type="protein sequence ID" value="OBART04G05160.1"/>
    <property type="gene ID" value="OBART04G05160"/>
</dbReference>
<dbReference type="InterPro" id="IPR029026">
    <property type="entry name" value="tRNA_m1G_MTases_N"/>
</dbReference>
<feature type="compositionally biased region" description="Low complexity" evidence="2">
    <location>
        <begin position="1"/>
        <end position="12"/>
    </location>
</feature>
<dbReference type="eggNOG" id="KOG3925">
    <property type="taxonomic scope" value="Eukaryota"/>
</dbReference>
<evidence type="ECO:0000313" key="3">
    <source>
        <dbReference type="EnsemblPlants" id="OBART04G05160.1"/>
    </source>
</evidence>
<name>A0A0D3FTD2_9ORYZ</name>
<feature type="region of interest" description="Disordered" evidence="2">
    <location>
        <begin position="1"/>
        <end position="62"/>
    </location>
</feature>
<dbReference type="PANTHER" id="PTHR12150">
    <property type="entry name" value="CLASS IV SAM-BINDING METHYLTRANSFERASE-RELATED"/>
    <property type="match status" value="1"/>
</dbReference>
<dbReference type="EnsemblPlants" id="OBART04G05160.1">
    <property type="protein sequence ID" value="OBART04G05160.1"/>
    <property type="gene ID" value="OBART04G05160"/>
</dbReference>
<sequence>MNSGDAEAAAASKKARCKKEKKKKRKDDCGAAEASAADEEIVHDNKRKKQLQQKKNGDDVAVPNRKTTVSIAVAGSIIDNAQSLELATLLAGQIARAATVFRIDEVVVFDSNSSVENSGDDVESGARFLVRILQYLETPQYLRRRLFPMHNNLKFVGLLPPLDAPHHLRKHEWSEFREGVTLDGDRSMGTFVDVGLSKNVLVEQMLEPGKRVTIAMGTNRDITTACKRKIVSPSSPRDEMELYWGYKVRYASNLGGVFSDSPYKEGYDYIIGTSEHGKIISSSELILPSFRHLLIAFGGLAGLEECIEEDRNLKGKGVDDVFNTYLNTCPSQGSRTIRTEVGDGKNNLFWEDNWYGGRPLNLQLLALYNITHTRHITLAKLKEKDGRLSNSEGLCMEINLETGLNRDGCF</sequence>
<dbReference type="Gene3D" id="2.40.50.140">
    <property type="entry name" value="Nucleic acid-binding proteins"/>
    <property type="match status" value="1"/>
</dbReference>
<dbReference type="SUPFAM" id="SSF75217">
    <property type="entry name" value="alpha/beta knot"/>
    <property type="match status" value="1"/>
</dbReference>
<dbReference type="HOGENOM" id="CLU_017233_3_1_1"/>
<dbReference type="Gene3D" id="3.40.1280.10">
    <property type="match status" value="1"/>
</dbReference>
<evidence type="ECO:0000256" key="1">
    <source>
        <dbReference type="ARBA" id="ARBA00009841"/>
    </source>
</evidence>
<dbReference type="InterPro" id="IPR003750">
    <property type="entry name" value="Put_MeTrfase-C9orf114-like"/>
</dbReference>